<keyword evidence="2" id="KW-1185">Reference proteome</keyword>
<reference evidence="1" key="2">
    <citation type="submission" date="2020-09" db="EMBL/GenBank/DDBJ databases">
        <authorList>
            <person name="Sun Q."/>
            <person name="Zhou Y."/>
        </authorList>
    </citation>
    <scope>NUCLEOTIDE SEQUENCE</scope>
    <source>
        <strain evidence="1">CGMCC 1.15760</strain>
    </source>
</reference>
<name>A0A917G9U1_9BACI</name>
<evidence type="ECO:0000313" key="2">
    <source>
        <dbReference type="Proteomes" id="UP000616608"/>
    </source>
</evidence>
<dbReference type="AlphaFoldDB" id="A0A917G9U1"/>
<comment type="caution">
    <text evidence="1">The sequence shown here is derived from an EMBL/GenBank/DDBJ whole genome shotgun (WGS) entry which is preliminary data.</text>
</comment>
<evidence type="ECO:0000313" key="1">
    <source>
        <dbReference type="EMBL" id="GGG32249.1"/>
    </source>
</evidence>
<protein>
    <submittedName>
        <fullName evidence="1">Uncharacterized protein</fullName>
    </submittedName>
</protein>
<proteinExistence type="predicted"/>
<dbReference type="EMBL" id="BMJT01000012">
    <property type="protein sequence ID" value="GGG32249.1"/>
    <property type="molecule type" value="Genomic_DNA"/>
</dbReference>
<sequence length="66" mass="7800">MYLQGFQPDFILFLEDSNFYFQIFIVPKGMSGDRFDILGNLFDKNKFMQLIYEDNFDAANELKNTA</sequence>
<organism evidence="1 2">
    <name type="scientific">Lysinibacillus alkalisoli</name>
    <dbReference type="NCBI Taxonomy" id="1911548"/>
    <lineage>
        <taxon>Bacteria</taxon>
        <taxon>Bacillati</taxon>
        <taxon>Bacillota</taxon>
        <taxon>Bacilli</taxon>
        <taxon>Bacillales</taxon>
        <taxon>Bacillaceae</taxon>
        <taxon>Lysinibacillus</taxon>
    </lineage>
</organism>
<dbReference type="Proteomes" id="UP000616608">
    <property type="component" value="Unassembled WGS sequence"/>
</dbReference>
<reference evidence="1" key="1">
    <citation type="journal article" date="2014" name="Int. J. Syst. Evol. Microbiol.">
        <title>Complete genome sequence of Corynebacterium casei LMG S-19264T (=DSM 44701T), isolated from a smear-ripened cheese.</title>
        <authorList>
            <consortium name="US DOE Joint Genome Institute (JGI-PGF)"/>
            <person name="Walter F."/>
            <person name="Albersmeier A."/>
            <person name="Kalinowski J."/>
            <person name="Ruckert C."/>
        </authorList>
    </citation>
    <scope>NUCLEOTIDE SEQUENCE</scope>
    <source>
        <strain evidence="1">CGMCC 1.15760</strain>
    </source>
</reference>
<gene>
    <name evidence="1" type="ORF">GCM10007425_28640</name>
</gene>
<accession>A0A917G9U1</accession>